<dbReference type="EMBL" id="QZVS01000068">
    <property type="protein sequence ID" value="RJT89823.1"/>
    <property type="molecule type" value="Genomic_DNA"/>
</dbReference>
<organism evidence="1 2">
    <name type="scientific">Cryobacterium melibiosiphilum</name>
    <dbReference type="NCBI Taxonomy" id="995039"/>
    <lineage>
        <taxon>Bacteria</taxon>
        <taxon>Bacillati</taxon>
        <taxon>Actinomycetota</taxon>
        <taxon>Actinomycetes</taxon>
        <taxon>Micrococcales</taxon>
        <taxon>Microbacteriaceae</taxon>
        <taxon>Cryobacterium</taxon>
    </lineage>
</organism>
<dbReference type="Proteomes" id="UP000272015">
    <property type="component" value="Unassembled WGS sequence"/>
</dbReference>
<proteinExistence type="predicted"/>
<comment type="caution">
    <text evidence="1">The sequence shown here is derived from an EMBL/GenBank/DDBJ whole genome shotgun (WGS) entry which is preliminary data.</text>
</comment>
<sequence length="92" mass="10410">MAIKNSDRAYAESAIEARRILVAAAANRHEDGDHVGTSFEDTGCYVCQHRGDMPRLGFNLPDREALLERNIKEHVDLMRLRAAMSKLEHIAY</sequence>
<dbReference type="AlphaFoldDB" id="A0A3A5MRX9"/>
<evidence type="ECO:0000313" key="2">
    <source>
        <dbReference type="Proteomes" id="UP000272015"/>
    </source>
</evidence>
<gene>
    <name evidence="1" type="ORF">D6T64_05670</name>
</gene>
<reference evidence="1 2" key="1">
    <citation type="submission" date="2018-09" db="EMBL/GenBank/DDBJ databases">
        <title>Novel species of Cryobacterium.</title>
        <authorList>
            <person name="Liu Q."/>
            <person name="Xin Y.-H."/>
        </authorList>
    </citation>
    <scope>NUCLEOTIDE SEQUENCE [LARGE SCALE GENOMIC DNA]</scope>
    <source>
        <strain evidence="1 2">Hh39</strain>
    </source>
</reference>
<keyword evidence="2" id="KW-1185">Reference proteome</keyword>
<dbReference type="RefSeq" id="WP_119972957.1">
    <property type="nucleotide sequence ID" value="NZ_JBHSQA010000008.1"/>
</dbReference>
<name>A0A3A5MRX9_9MICO</name>
<evidence type="ECO:0000313" key="1">
    <source>
        <dbReference type="EMBL" id="RJT89823.1"/>
    </source>
</evidence>
<protein>
    <submittedName>
        <fullName evidence="1">Uncharacterized protein</fullName>
    </submittedName>
</protein>
<accession>A0A3A5MRX9</accession>